<evidence type="ECO:0000313" key="3">
    <source>
        <dbReference type="EMBL" id="MFC0047628.1"/>
    </source>
</evidence>
<evidence type="ECO:0000256" key="1">
    <source>
        <dbReference type="SAM" id="SignalP"/>
    </source>
</evidence>
<feature type="chain" id="PRO_5046712149" evidence="1">
    <location>
        <begin position="35"/>
        <end position="336"/>
    </location>
</feature>
<dbReference type="Proteomes" id="UP001589813">
    <property type="component" value="Unassembled WGS sequence"/>
</dbReference>
<evidence type="ECO:0000259" key="2">
    <source>
        <dbReference type="Pfam" id="PF04389"/>
    </source>
</evidence>
<keyword evidence="1" id="KW-0732">Signal</keyword>
<dbReference type="SUPFAM" id="SSF53187">
    <property type="entry name" value="Zn-dependent exopeptidases"/>
    <property type="match status" value="1"/>
</dbReference>
<name>A0ABV6B9T2_9GAMM</name>
<gene>
    <name evidence="3" type="ORF">ACFFJP_04930</name>
</gene>
<comment type="caution">
    <text evidence="3">The sequence shown here is derived from an EMBL/GenBank/DDBJ whole genome shotgun (WGS) entry which is preliminary data.</text>
</comment>
<feature type="domain" description="Peptidase M28" evidence="2">
    <location>
        <begin position="111"/>
        <end position="312"/>
    </location>
</feature>
<dbReference type="Gene3D" id="3.40.630.10">
    <property type="entry name" value="Zn peptidases"/>
    <property type="match status" value="1"/>
</dbReference>
<dbReference type="InterPro" id="IPR007484">
    <property type="entry name" value="Peptidase_M28"/>
</dbReference>
<dbReference type="PANTHER" id="PTHR12147">
    <property type="entry name" value="METALLOPEPTIDASE M28 FAMILY MEMBER"/>
    <property type="match status" value="1"/>
</dbReference>
<feature type="signal peptide" evidence="1">
    <location>
        <begin position="1"/>
        <end position="34"/>
    </location>
</feature>
<evidence type="ECO:0000313" key="4">
    <source>
        <dbReference type="Proteomes" id="UP001589813"/>
    </source>
</evidence>
<reference evidence="3 4" key="1">
    <citation type="submission" date="2024-09" db="EMBL/GenBank/DDBJ databases">
        <authorList>
            <person name="Sun Q."/>
            <person name="Mori K."/>
        </authorList>
    </citation>
    <scope>NUCLEOTIDE SEQUENCE [LARGE SCALE GENOMIC DNA]</scope>
    <source>
        <strain evidence="3 4">KCTC 23315</strain>
    </source>
</reference>
<dbReference type="InterPro" id="IPR045175">
    <property type="entry name" value="M28_fam"/>
</dbReference>
<sequence length="336" mass="37188">MLWRKLIKQLFVRIGLLLSLCVVVPCVVAPLAAAANNSEYSERSWQQAWQDLQQLSADAMAGRATGTAGNEAARLYLQARFAELQLLTAGDSYFQPFVFKEGFSQRQGVNVLGLRRGCVHPDRYIVVTAHYDHLKPRGKKIFNGADDNASGVAGLLYLAAQTLTKCPAYSYWFLATDAEEMGLDGAKAFLAAPPVPRAQLLLNINLDMISRGEMNQRLYLAGKKQLPQLKTFAAAAKTPLKLTLAHDGRQSRLGRHGNAAVDWANASDHAVFRKAGMPYLYFGVDVHPQYHTPQDDWQRIDPDYFRAALELIEQSRGWADALPLDELAAAQKSSVN</sequence>
<accession>A0ABV6B9T2</accession>
<dbReference type="EMBL" id="JBHLXP010000001">
    <property type="protein sequence ID" value="MFC0047628.1"/>
    <property type="molecule type" value="Genomic_DNA"/>
</dbReference>
<dbReference type="Pfam" id="PF04389">
    <property type="entry name" value="Peptidase_M28"/>
    <property type="match status" value="1"/>
</dbReference>
<protein>
    <submittedName>
        <fullName evidence="3">M28 family peptidase</fullName>
    </submittedName>
</protein>
<proteinExistence type="predicted"/>
<organism evidence="3 4">
    <name type="scientific">Rheinheimera tilapiae</name>
    <dbReference type="NCBI Taxonomy" id="875043"/>
    <lineage>
        <taxon>Bacteria</taxon>
        <taxon>Pseudomonadati</taxon>
        <taxon>Pseudomonadota</taxon>
        <taxon>Gammaproteobacteria</taxon>
        <taxon>Chromatiales</taxon>
        <taxon>Chromatiaceae</taxon>
        <taxon>Rheinheimera</taxon>
    </lineage>
</organism>
<dbReference type="RefSeq" id="WP_377241067.1">
    <property type="nucleotide sequence ID" value="NZ_JBHLXP010000001.1"/>
</dbReference>
<keyword evidence="4" id="KW-1185">Reference proteome</keyword>
<dbReference type="PANTHER" id="PTHR12147:SF26">
    <property type="entry name" value="PEPTIDASE M28 DOMAIN-CONTAINING PROTEIN"/>
    <property type="match status" value="1"/>
</dbReference>